<name>A0A4C1UHU6_EUMVA</name>
<accession>A0A4C1UHU6</accession>
<comment type="caution">
    <text evidence="1">The sequence shown here is derived from an EMBL/GenBank/DDBJ whole genome shotgun (WGS) entry which is preliminary data.</text>
</comment>
<evidence type="ECO:0000313" key="1">
    <source>
        <dbReference type="EMBL" id="GBP26063.1"/>
    </source>
</evidence>
<reference evidence="1 2" key="1">
    <citation type="journal article" date="2019" name="Commun. Biol.">
        <title>The bagworm genome reveals a unique fibroin gene that provides high tensile strength.</title>
        <authorList>
            <person name="Kono N."/>
            <person name="Nakamura H."/>
            <person name="Ohtoshi R."/>
            <person name="Tomita M."/>
            <person name="Numata K."/>
            <person name="Arakawa K."/>
        </authorList>
    </citation>
    <scope>NUCLEOTIDE SEQUENCE [LARGE SCALE GENOMIC DNA]</scope>
</reference>
<evidence type="ECO:0000313" key="2">
    <source>
        <dbReference type="Proteomes" id="UP000299102"/>
    </source>
</evidence>
<dbReference type="Proteomes" id="UP000299102">
    <property type="component" value="Unassembled WGS sequence"/>
</dbReference>
<protein>
    <submittedName>
        <fullName evidence="1">Uncharacterized protein</fullName>
    </submittedName>
</protein>
<sequence length="94" mass="10337">MSHAGIGIIIYRWVEIEHVPVPGPITAHALWQRHRTFVFASKHGRNVKGKMSLLFQGDDAVSFTVVGSPAAKIRPIVSADSGSINSDRRVRYGN</sequence>
<organism evidence="1 2">
    <name type="scientific">Eumeta variegata</name>
    <name type="common">Bagworm moth</name>
    <name type="synonym">Eumeta japonica</name>
    <dbReference type="NCBI Taxonomy" id="151549"/>
    <lineage>
        <taxon>Eukaryota</taxon>
        <taxon>Metazoa</taxon>
        <taxon>Ecdysozoa</taxon>
        <taxon>Arthropoda</taxon>
        <taxon>Hexapoda</taxon>
        <taxon>Insecta</taxon>
        <taxon>Pterygota</taxon>
        <taxon>Neoptera</taxon>
        <taxon>Endopterygota</taxon>
        <taxon>Lepidoptera</taxon>
        <taxon>Glossata</taxon>
        <taxon>Ditrysia</taxon>
        <taxon>Tineoidea</taxon>
        <taxon>Psychidae</taxon>
        <taxon>Oiketicinae</taxon>
        <taxon>Eumeta</taxon>
    </lineage>
</organism>
<dbReference type="EMBL" id="BGZK01000175">
    <property type="protein sequence ID" value="GBP26063.1"/>
    <property type="molecule type" value="Genomic_DNA"/>
</dbReference>
<gene>
    <name evidence="1" type="ORF">EVAR_20078_1</name>
</gene>
<dbReference type="AlphaFoldDB" id="A0A4C1UHU6"/>
<keyword evidence="2" id="KW-1185">Reference proteome</keyword>
<proteinExistence type="predicted"/>